<dbReference type="Proteomes" id="UP001148629">
    <property type="component" value="Unassembled WGS sequence"/>
</dbReference>
<comment type="caution">
    <text evidence="1">The sequence shown here is derived from an EMBL/GenBank/DDBJ whole genome shotgun (WGS) entry which is preliminary data.</text>
</comment>
<proteinExistence type="predicted"/>
<accession>A0ACC1RCI3</accession>
<dbReference type="EMBL" id="JANRMS010004318">
    <property type="protein sequence ID" value="KAJ3509794.1"/>
    <property type="molecule type" value="Genomic_DNA"/>
</dbReference>
<keyword evidence="2" id="KW-1185">Reference proteome</keyword>
<name>A0ACC1RCI3_9HYPO</name>
<evidence type="ECO:0000313" key="2">
    <source>
        <dbReference type="Proteomes" id="UP001148629"/>
    </source>
</evidence>
<sequence length="219" mass="23322">MSDLDTCPMRQLLGRSWQIDPSRLETVNEQWQVKLFTLNLTPGALDHGGRFHCAGAIRRVLASPGHLGNLSVLSFEATATRPSTRTASVTRAREQESQGRKDGGQAKKTVTETVNTVVAIHGSINGVPETRIDFQTLSGNGDSKIETGFFAWATRRGGARCSTTGLRTPCQWLLSSSPGILVTGALSHALVSPGCRSDRERSVGSLGSLQSGTTSGKMG</sequence>
<organism evidence="1 2">
    <name type="scientific">Fusarium decemcellulare</name>
    <dbReference type="NCBI Taxonomy" id="57161"/>
    <lineage>
        <taxon>Eukaryota</taxon>
        <taxon>Fungi</taxon>
        <taxon>Dikarya</taxon>
        <taxon>Ascomycota</taxon>
        <taxon>Pezizomycotina</taxon>
        <taxon>Sordariomycetes</taxon>
        <taxon>Hypocreomycetidae</taxon>
        <taxon>Hypocreales</taxon>
        <taxon>Nectriaceae</taxon>
        <taxon>Fusarium</taxon>
        <taxon>Fusarium decemcellulare species complex</taxon>
    </lineage>
</organism>
<protein>
    <submittedName>
        <fullName evidence="1">Uncharacterized protein</fullName>
    </submittedName>
</protein>
<evidence type="ECO:0000313" key="1">
    <source>
        <dbReference type="EMBL" id="KAJ3509794.1"/>
    </source>
</evidence>
<reference evidence="1" key="1">
    <citation type="submission" date="2022-08" db="EMBL/GenBank/DDBJ databases">
        <title>Genome Sequence of Fusarium decemcellulare.</title>
        <authorList>
            <person name="Buettner E."/>
        </authorList>
    </citation>
    <scope>NUCLEOTIDE SEQUENCE</scope>
    <source>
        <strain evidence="1">Babe19</strain>
    </source>
</reference>
<gene>
    <name evidence="1" type="ORF">NM208_g15624</name>
</gene>